<proteinExistence type="inferred from homology"/>
<dbReference type="AlphaFoldDB" id="A0A6A4HSF0"/>
<comment type="similarity">
    <text evidence="2">Belongs to the major facilitator superfamily. Monocarboxylate porter (TC 2.A.1.13) family.</text>
</comment>
<feature type="transmembrane region" description="Helical" evidence="3">
    <location>
        <begin position="192"/>
        <end position="213"/>
    </location>
</feature>
<dbReference type="Gene3D" id="1.20.1250.20">
    <property type="entry name" value="MFS general substrate transporter like domains"/>
    <property type="match status" value="2"/>
</dbReference>
<dbReference type="Pfam" id="PF07690">
    <property type="entry name" value="MFS_1"/>
    <property type="match status" value="1"/>
</dbReference>
<keyword evidence="5" id="KW-1185">Reference proteome</keyword>
<feature type="transmembrane region" description="Helical" evidence="3">
    <location>
        <begin position="64"/>
        <end position="89"/>
    </location>
</feature>
<protein>
    <submittedName>
        <fullName evidence="4">MFS general substrate transporter</fullName>
    </submittedName>
</protein>
<keyword evidence="3" id="KW-0812">Transmembrane</keyword>
<feature type="transmembrane region" description="Helical" evidence="3">
    <location>
        <begin position="456"/>
        <end position="479"/>
    </location>
</feature>
<feature type="transmembrane region" description="Helical" evidence="3">
    <location>
        <begin position="225"/>
        <end position="244"/>
    </location>
</feature>
<dbReference type="InterPro" id="IPR050327">
    <property type="entry name" value="Proton-linked_MCT"/>
</dbReference>
<feature type="transmembrane region" description="Helical" evidence="3">
    <location>
        <begin position="274"/>
        <end position="295"/>
    </location>
</feature>
<evidence type="ECO:0000256" key="1">
    <source>
        <dbReference type="ARBA" id="ARBA00004141"/>
    </source>
</evidence>
<keyword evidence="3" id="KW-0472">Membrane</keyword>
<feature type="transmembrane region" description="Helical" evidence="3">
    <location>
        <begin position="337"/>
        <end position="358"/>
    </location>
</feature>
<evidence type="ECO:0000313" key="4">
    <source>
        <dbReference type="EMBL" id="KAE9399887.1"/>
    </source>
</evidence>
<dbReference type="PANTHER" id="PTHR11360">
    <property type="entry name" value="MONOCARBOXYLATE TRANSPORTER"/>
    <property type="match status" value="1"/>
</dbReference>
<dbReference type="InterPro" id="IPR011701">
    <property type="entry name" value="MFS"/>
</dbReference>
<dbReference type="EMBL" id="ML769463">
    <property type="protein sequence ID" value="KAE9399887.1"/>
    <property type="molecule type" value="Genomic_DNA"/>
</dbReference>
<dbReference type="SUPFAM" id="SSF103473">
    <property type="entry name" value="MFS general substrate transporter"/>
    <property type="match status" value="1"/>
</dbReference>
<name>A0A6A4HSF0_9AGAR</name>
<dbReference type="GO" id="GO:0016020">
    <property type="term" value="C:membrane"/>
    <property type="evidence" value="ECO:0007669"/>
    <property type="project" value="UniProtKB-SubCell"/>
</dbReference>
<dbReference type="GO" id="GO:0022857">
    <property type="term" value="F:transmembrane transporter activity"/>
    <property type="evidence" value="ECO:0007669"/>
    <property type="project" value="InterPro"/>
</dbReference>
<gene>
    <name evidence="4" type="ORF">BT96DRAFT_957103</name>
</gene>
<dbReference type="Proteomes" id="UP000799118">
    <property type="component" value="Unassembled WGS sequence"/>
</dbReference>
<reference evidence="4" key="1">
    <citation type="journal article" date="2019" name="Environ. Microbiol.">
        <title>Fungal ecological strategies reflected in gene transcription - a case study of two litter decomposers.</title>
        <authorList>
            <person name="Barbi F."/>
            <person name="Kohler A."/>
            <person name="Barry K."/>
            <person name="Baskaran P."/>
            <person name="Daum C."/>
            <person name="Fauchery L."/>
            <person name="Ihrmark K."/>
            <person name="Kuo A."/>
            <person name="LaButti K."/>
            <person name="Lipzen A."/>
            <person name="Morin E."/>
            <person name="Grigoriev I.V."/>
            <person name="Henrissat B."/>
            <person name="Lindahl B."/>
            <person name="Martin F."/>
        </authorList>
    </citation>
    <scope>NUCLEOTIDE SEQUENCE</scope>
    <source>
        <strain evidence="4">JB14</strain>
    </source>
</reference>
<feature type="transmembrane region" description="Helical" evidence="3">
    <location>
        <begin position="160"/>
        <end position="180"/>
    </location>
</feature>
<feature type="transmembrane region" description="Helical" evidence="3">
    <location>
        <begin position="136"/>
        <end position="154"/>
    </location>
</feature>
<evidence type="ECO:0000313" key="5">
    <source>
        <dbReference type="Proteomes" id="UP000799118"/>
    </source>
</evidence>
<dbReference type="OrthoDB" id="2213137at2759"/>
<dbReference type="PANTHER" id="PTHR11360:SF287">
    <property type="entry name" value="MFS MONOCARBOXYLATE TRANSPORTER"/>
    <property type="match status" value="1"/>
</dbReference>
<sequence length="494" mass="52861">MSLAPDTGMETIELAIQTPLPPSSSTLYLPTSSSVSIVSDEGSNTDAVPIGRNQSSLPPMDKGLAAWTFLTAAFFVEAVVWGFPTAFGVFLDAYLSEPRYNSQPNASTLLPLIGPVASGPFITPVITRYPYHKRTSLYIGALLCWASLFAASYTTQIIQLVALQGVLYAIGGALLYFPCISYLSEWFNEKRGFANGVVFAGTGVGGILLPLVLPPLLSAYGPPKTLRILSTAIALLIVPLLPFVKGRLPVSRTRATGPTPRGRRNTEWIKSAPFWFLVIANTLQGFGYFVPIVWLPTFASDLNLSRTNSSITLAMLNCGSVIGRLSMGYLSDKVNPWLLGFATLASTSAATFILWGVLSYNLAGLLSFGIAYGILAGGWSSSWTGFTKPLTDNDPNISMTLFGILLFSRGMGNIFSTPISSALSSAGSSSNSTSISNLESVDHLGFHVGGGKFEKMIVYVGTCFAGAALIALVGWVVDVTKRRRSGERRVVQER</sequence>
<dbReference type="InterPro" id="IPR036259">
    <property type="entry name" value="MFS_trans_sf"/>
</dbReference>
<organism evidence="4 5">
    <name type="scientific">Gymnopus androsaceus JB14</name>
    <dbReference type="NCBI Taxonomy" id="1447944"/>
    <lineage>
        <taxon>Eukaryota</taxon>
        <taxon>Fungi</taxon>
        <taxon>Dikarya</taxon>
        <taxon>Basidiomycota</taxon>
        <taxon>Agaricomycotina</taxon>
        <taxon>Agaricomycetes</taxon>
        <taxon>Agaricomycetidae</taxon>
        <taxon>Agaricales</taxon>
        <taxon>Marasmiineae</taxon>
        <taxon>Omphalotaceae</taxon>
        <taxon>Gymnopus</taxon>
    </lineage>
</organism>
<evidence type="ECO:0000256" key="2">
    <source>
        <dbReference type="ARBA" id="ARBA00006727"/>
    </source>
</evidence>
<feature type="transmembrane region" description="Helical" evidence="3">
    <location>
        <begin position="364"/>
        <end position="385"/>
    </location>
</feature>
<accession>A0A6A4HSF0</accession>
<evidence type="ECO:0000256" key="3">
    <source>
        <dbReference type="SAM" id="Phobius"/>
    </source>
</evidence>
<keyword evidence="3" id="KW-1133">Transmembrane helix</keyword>
<comment type="subcellular location">
    <subcellularLocation>
        <location evidence="1">Membrane</location>
        <topology evidence="1">Multi-pass membrane protein</topology>
    </subcellularLocation>
</comment>